<evidence type="ECO:0008006" key="4">
    <source>
        <dbReference type="Google" id="ProtNLM"/>
    </source>
</evidence>
<evidence type="ECO:0000313" key="2">
    <source>
        <dbReference type="EMBL" id="KZW01064.1"/>
    </source>
</evidence>
<accession>A0A165NQ84</accession>
<sequence length="86" mass="8924">MRRALSPAAVFICLLARYASPSLLYTLPGVAGVDSSLRLRNVASGVAMHTSMEALCLGPGVLGRCVYHPCYARGRDGVAGWAAGAC</sequence>
<feature type="signal peptide" evidence="1">
    <location>
        <begin position="1"/>
        <end position="21"/>
    </location>
</feature>
<dbReference type="Proteomes" id="UP000077266">
    <property type="component" value="Unassembled WGS sequence"/>
</dbReference>
<dbReference type="AlphaFoldDB" id="A0A165NQ84"/>
<gene>
    <name evidence="2" type="ORF">EXIGLDRAFT_99252</name>
</gene>
<protein>
    <recommendedName>
        <fullName evidence="4">Secreted protein</fullName>
    </recommendedName>
</protein>
<proteinExistence type="predicted"/>
<name>A0A165NQ84_EXIGL</name>
<organism evidence="2 3">
    <name type="scientific">Exidia glandulosa HHB12029</name>
    <dbReference type="NCBI Taxonomy" id="1314781"/>
    <lineage>
        <taxon>Eukaryota</taxon>
        <taxon>Fungi</taxon>
        <taxon>Dikarya</taxon>
        <taxon>Basidiomycota</taxon>
        <taxon>Agaricomycotina</taxon>
        <taxon>Agaricomycetes</taxon>
        <taxon>Auriculariales</taxon>
        <taxon>Exidiaceae</taxon>
        <taxon>Exidia</taxon>
    </lineage>
</organism>
<feature type="chain" id="PRO_5007863363" description="Secreted protein" evidence="1">
    <location>
        <begin position="22"/>
        <end position="86"/>
    </location>
</feature>
<reference evidence="2 3" key="1">
    <citation type="journal article" date="2016" name="Mol. Biol. Evol.">
        <title>Comparative Genomics of Early-Diverging Mushroom-Forming Fungi Provides Insights into the Origins of Lignocellulose Decay Capabilities.</title>
        <authorList>
            <person name="Nagy L.G."/>
            <person name="Riley R."/>
            <person name="Tritt A."/>
            <person name="Adam C."/>
            <person name="Daum C."/>
            <person name="Floudas D."/>
            <person name="Sun H."/>
            <person name="Yadav J.S."/>
            <person name="Pangilinan J."/>
            <person name="Larsson K.H."/>
            <person name="Matsuura K."/>
            <person name="Barry K."/>
            <person name="Labutti K."/>
            <person name="Kuo R."/>
            <person name="Ohm R.A."/>
            <person name="Bhattacharya S.S."/>
            <person name="Shirouzu T."/>
            <person name="Yoshinaga Y."/>
            <person name="Martin F.M."/>
            <person name="Grigoriev I.V."/>
            <person name="Hibbett D.S."/>
        </authorList>
    </citation>
    <scope>NUCLEOTIDE SEQUENCE [LARGE SCALE GENOMIC DNA]</scope>
    <source>
        <strain evidence="2 3">HHB12029</strain>
    </source>
</reference>
<keyword evidence="1" id="KW-0732">Signal</keyword>
<dbReference type="EMBL" id="KV425896">
    <property type="protein sequence ID" value="KZW01064.1"/>
    <property type="molecule type" value="Genomic_DNA"/>
</dbReference>
<keyword evidence="3" id="KW-1185">Reference proteome</keyword>
<evidence type="ECO:0000256" key="1">
    <source>
        <dbReference type="SAM" id="SignalP"/>
    </source>
</evidence>
<dbReference type="InParanoid" id="A0A165NQ84"/>
<evidence type="ECO:0000313" key="3">
    <source>
        <dbReference type="Proteomes" id="UP000077266"/>
    </source>
</evidence>